<evidence type="ECO:0000256" key="3">
    <source>
        <dbReference type="ARBA" id="ARBA00022989"/>
    </source>
</evidence>
<evidence type="ECO:0000256" key="6">
    <source>
        <dbReference type="SAM" id="Phobius"/>
    </source>
</evidence>
<keyword evidence="2 6" id="KW-0812">Transmembrane</keyword>
<dbReference type="EMBL" id="JARVKF010000401">
    <property type="protein sequence ID" value="KAK9417142.1"/>
    <property type="molecule type" value="Genomic_DNA"/>
</dbReference>
<dbReference type="InterPro" id="IPR036259">
    <property type="entry name" value="MFS_trans_sf"/>
</dbReference>
<feature type="region of interest" description="Disordered" evidence="5">
    <location>
        <begin position="1"/>
        <end position="40"/>
    </location>
</feature>
<sequence>MSVKQDLPPQMAPESRPDEKHALNMEGVSTSPDEKAGDGSLERRAGSIFTIAGSAMANFSDGYQQNLASSTNVIFNHLIGTEAYTSAKQTRISNSLLVGSVIGIVLFGYLADKFSRKGGMLVTSGLVVIGSLMSTLAFQVNGVDAMIWYMTIARGTAGVGVGGEYPTSAAAALEGSQEHFDSNRGPIQVLISTLQATSGSAVCTFVYLMALIGSGNDLITAFHAIYAIAIFLPMFVVVIRWRMQDGKLFARSNFKKRSIPWLLLLRQYFWRILGTSAAFFLYDFVNFPNSIMSSVIINSLVPGKNVRHVALWQLYLALMPIPGVLIGAWLVNKIGRRWTGIVGLMGGYVIIGFIIGGCYEKLTQDALPAFIVLYGLLQAFGHLGPGATIGLISCEAFPTAARGMGYGIAAGFGKAGAAVGTQVFTPIRAAAGPASTFYVAGGVGILTSAIYYFLPEGSRTDLERADEDFERLLETHGCE</sequence>
<dbReference type="SUPFAM" id="SSF103473">
    <property type="entry name" value="MFS general substrate transporter"/>
    <property type="match status" value="1"/>
</dbReference>
<feature type="transmembrane region" description="Helical" evidence="6">
    <location>
        <begin position="187"/>
        <end position="212"/>
    </location>
</feature>
<evidence type="ECO:0000256" key="1">
    <source>
        <dbReference type="ARBA" id="ARBA00004141"/>
    </source>
</evidence>
<comment type="subcellular location">
    <subcellularLocation>
        <location evidence="1">Membrane</location>
        <topology evidence="1">Multi-pass membrane protein</topology>
    </subcellularLocation>
</comment>
<comment type="caution">
    <text evidence="8">The sequence shown here is derived from an EMBL/GenBank/DDBJ whole genome shotgun (WGS) entry which is preliminary data.</text>
</comment>
<feature type="transmembrane region" description="Helical" evidence="6">
    <location>
        <begin position="338"/>
        <end position="357"/>
    </location>
</feature>
<dbReference type="Gene3D" id="1.20.1250.20">
    <property type="entry name" value="MFS general substrate transporter like domains"/>
    <property type="match status" value="1"/>
</dbReference>
<name>A0ABR2UR37_9PEZI</name>
<feature type="transmembrane region" description="Helical" evidence="6">
    <location>
        <begin position="310"/>
        <end position="331"/>
    </location>
</feature>
<dbReference type="PANTHER" id="PTHR23508:SF10">
    <property type="entry name" value="CARBOXYLIC ACID TRANSPORTER PROTEIN HOMOLOG"/>
    <property type="match status" value="1"/>
</dbReference>
<feature type="transmembrane region" description="Helical" evidence="6">
    <location>
        <begin position="369"/>
        <end position="392"/>
    </location>
</feature>
<dbReference type="Pfam" id="PF00083">
    <property type="entry name" value="Sugar_tr"/>
    <property type="match status" value="2"/>
</dbReference>
<keyword evidence="9" id="KW-1185">Reference proteome</keyword>
<evidence type="ECO:0000256" key="5">
    <source>
        <dbReference type="SAM" id="MobiDB-lite"/>
    </source>
</evidence>
<gene>
    <name evidence="8" type="ORF">SUNI508_09160</name>
</gene>
<feature type="transmembrane region" description="Helical" evidence="6">
    <location>
        <begin position="218"/>
        <end position="239"/>
    </location>
</feature>
<keyword evidence="3 6" id="KW-1133">Transmembrane helix</keyword>
<feature type="transmembrane region" description="Helical" evidence="6">
    <location>
        <begin position="118"/>
        <end position="140"/>
    </location>
</feature>
<evidence type="ECO:0000256" key="4">
    <source>
        <dbReference type="ARBA" id="ARBA00023136"/>
    </source>
</evidence>
<proteinExistence type="predicted"/>
<reference evidence="8 9" key="1">
    <citation type="journal article" date="2024" name="J. Plant Pathol.">
        <title>Sequence and assembly of the genome of Seiridium unicorne, isolate CBS 538.82, causal agent of cypress canker disease.</title>
        <authorList>
            <person name="Scali E."/>
            <person name="Rocca G.D."/>
            <person name="Danti R."/>
            <person name="Garbelotto M."/>
            <person name="Barberini S."/>
            <person name="Baroncelli R."/>
            <person name="Emiliani G."/>
        </authorList>
    </citation>
    <scope>NUCLEOTIDE SEQUENCE [LARGE SCALE GENOMIC DNA]</scope>
    <source>
        <strain evidence="8 9">BM-138-508</strain>
    </source>
</reference>
<evidence type="ECO:0000313" key="8">
    <source>
        <dbReference type="EMBL" id="KAK9417142.1"/>
    </source>
</evidence>
<feature type="transmembrane region" description="Helical" evidence="6">
    <location>
        <begin position="404"/>
        <end position="424"/>
    </location>
</feature>
<feature type="transmembrane region" description="Helical" evidence="6">
    <location>
        <begin position="259"/>
        <end position="282"/>
    </location>
</feature>
<dbReference type="InterPro" id="IPR020846">
    <property type="entry name" value="MFS_dom"/>
</dbReference>
<organism evidence="8 9">
    <name type="scientific">Seiridium unicorne</name>
    <dbReference type="NCBI Taxonomy" id="138068"/>
    <lineage>
        <taxon>Eukaryota</taxon>
        <taxon>Fungi</taxon>
        <taxon>Dikarya</taxon>
        <taxon>Ascomycota</taxon>
        <taxon>Pezizomycotina</taxon>
        <taxon>Sordariomycetes</taxon>
        <taxon>Xylariomycetidae</taxon>
        <taxon>Amphisphaeriales</taxon>
        <taxon>Sporocadaceae</taxon>
        <taxon>Seiridium</taxon>
    </lineage>
</organism>
<dbReference type="Proteomes" id="UP001408356">
    <property type="component" value="Unassembled WGS sequence"/>
</dbReference>
<evidence type="ECO:0000256" key="2">
    <source>
        <dbReference type="ARBA" id="ARBA00022692"/>
    </source>
</evidence>
<dbReference type="PROSITE" id="PS50850">
    <property type="entry name" value="MFS"/>
    <property type="match status" value="1"/>
</dbReference>
<keyword evidence="4 6" id="KW-0472">Membrane</keyword>
<accession>A0ABR2UR37</accession>
<feature type="domain" description="Major facilitator superfamily (MFS) profile" evidence="7">
    <location>
        <begin position="50"/>
        <end position="459"/>
    </location>
</feature>
<feature type="transmembrane region" description="Helical" evidence="6">
    <location>
        <begin position="436"/>
        <end position="454"/>
    </location>
</feature>
<evidence type="ECO:0000313" key="9">
    <source>
        <dbReference type="Proteomes" id="UP001408356"/>
    </source>
</evidence>
<feature type="transmembrane region" description="Helical" evidence="6">
    <location>
        <begin position="92"/>
        <end position="111"/>
    </location>
</feature>
<protein>
    <submittedName>
        <fullName evidence="8">Major facilitator superfamily domain-containing protein</fullName>
    </submittedName>
</protein>
<dbReference type="PANTHER" id="PTHR23508">
    <property type="entry name" value="CARBOXYLIC ACID TRANSPORTER PROTEIN HOMOLOG"/>
    <property type="match status" value="1"/>
</dbReference>
<evidence type="ECO:0000259" key="7">
    <source>
        <dbReference type="PROSITE" id="PS50850"/>
    </source>
</evidence>
<dbReference type="InterPro" id="IPR005828">
    <property type="entry name" value="MFS_sugar_transport-like"/>
</dbReference>